<protein>
    <recommendedName>
        <fullName evidence="1">Phage head morphogenesis domain-containing protein</fullName>
    </recommendedName>
</protein>
<dbReference type="Pfam" id="PF04233">
    <property type="entry name" value="Phage_Mu_F"/>
    <property type="match status" value="1"/>
</dbReference>
<organism evidence="2">
    <name type="scientific">uncultured Caudovirales phage</name>
    <dbReference type="NCBI Taxonomy" id="2100421"/>
    <lineage>
        <taxon>Viruses</taxon>
        <taxon>Duplodnaviria</taxon>
        <taxon>Heunggongvirae</taxon>
        <taxon>Uroviricota</taxon>
        <taxon>Caudoviricetes</taxon>
        <taxon>Peduoviridae</taxon>
        <taxon>Maltschvirus</taxon>
        <taxon>Maltschvirus maltsch</taxon>
    </lineage>
</organism>
<dbReference type="PIRSF" id="PIRSF034565">
    <property type="entry name" value="UCP034565"/>
    <property type="match status" value="1"/>
</dbReference>
<accession>A0A2H4J831</accession>
<dbReference type="EMBL" id="MF417879">
    <property type="protein sequence ID" value="ASN68636.1"/>
    <property type="molecule type" value="Genomic_DNA"/>
</dbReference>
<dbReference type="InterPro" id="IPR017029">
    <property type="entry name" value="Phage_head_put"/>
</dbReference>
<proteinExistence type="predicted"/>
<dbReference type="InterPro" id="IPR006528">
    <property type="entry name" value="Phage_head_morphogenesis_dom"/>
</dbReference>
<reference evidence="2" key="1">
    <citation type="submission" date="2017-06" db="EMBL/GenBank/DDBJ databases">
        <title>Novel phages from South African skin metaviromes.</title>
        <authorList>
            <person name="van Zyl L.J."/>
            <person name="Abrahams Y."/>
            <person name="Stander E.A."/>
            <person name="Kirby B.M."/>
            <person name="Clavaud C."/>
            <person name="Farcet C."/>
            <person name="Breton L."/>
            <person name="Trindade M.I."/>
        </authorList>
    </citation>
    <scope>NUCLEOTIDE SEQUENCE</scope>
</reference>
<name>A0A2H4J831_9CAUD</name>
<feature type="domain" description="Phage head morphogenesis" evidence="1">
    <location>
        <begin position="160"/>
        <end position="271"/>
    </location>
</feature>
<evidence type="ECO:0000259" key="1">
    <source>
        <dbReference type="Pfam" id="PF04233"/>
    </source>
</evidence>
<dbReference type="NCBIfam" id="TIGR01641">
    <property type="entry name" value="phageSPP1_gp7"/>
    <property type="match status" value="1"/>
</dbReference>
<sequence>MAANPALFDATVRHAVLLEQLKANEVAKFAPFLKELDRKIRAKLSDPDITEYTRKRQEKLLEQVDSLLLGIFSRFTDQLQLDLVDLAIYEAQFEASSLNNAAAVATANTSVAVTFEAVLPGAAAIKAAILTNPLSVRGVDGGKLLEAFIQGWTQTERQRVVGAIRQGFFEGQTTTQIIQAIRGTKAQQYKDGILAITDRNAAAVVRTAVQHVASQARSETLKANSDVVTEVEWVSTLDSRTTPQCKTLDGQRFPVDGGPRPPIHINCRSTIVPITKFSKLFSQGATRSSKGAEGGKQVSASLSYYEWLKTQPASFQDQALGKARAKLFRDGGLSADRFSQLQLDRNFSPLTLEEIRSLEPLAFERAGI</sequence>
<gene>
    <name evidence="2" type="ORF">3S11_15</name>
</gene>
<evidence type="ECO:0000313" key="2">
    <source>
        <dbReference type="EMBL" id="ASN68636.1"/>
    </source>
</evidence>